<organism evidence="2 5">
    <name type="scientific">Clostridium innocuum</name>
    <dbReference type="NCBI Taxonomy" id="1522"/>
    <lineage>
        <taxon>Bacteria</taxon>
        <taxon>Bacillati</taxon>
        <taxon>Bacillota</taxon>
        <taxon>Clostridia</taxon>
        <taxon>Eubacteriales</taxon>
        <taxon>Clostridiaceae</taxon>
        <taxon>Clostridium</taxon>
    </lineage>
</organism>
<dbReference type="EMBL" id="CP048838">
    <property type="protein sequence ID" value="QJA01845.1"/>
    <property type="molecule type" value="Genomic_DNA"/>
</dbReference>
<keyword evidence="3" id="KW-0762">Sugar transport</keyword>
<evidence type="ECO:0000313" key="2">
    <source>
        <dbReference type="EMBL" id="KGJ52827.1"/>
    </source>
</evidence>
<sequence>MIWEDLDKKLIHLQAEAGHANDIFDQLGTCFINEGYSRSDYVEALKQREAQFPTGLDINGFGVAIPHTDAGYVLHETEGIMTLKHPVTFIQMGSDDTQVEVKVVFMLAIEDPKNHIKKLQQILRIIQDNAVLEKIYQASSADEVIDIVKQKEIEIGGENL</sequence>
<gene>
    <name evidence="2" type="ORF">CIAN88_12590</name>
    <name evidence="4" type="ORF">G4D54_05100</name>
    <name evidence="3" type="ORF">MKC95_17765</name>
</gene>
<reference evidence="4 6" key="2">
    <citation type="submission" date="2020-02" db="EMBL/GenBank/DDBJ databases">
        <authorList>
            <person name="Kociolek L.K."/>
            <person name="Ozer E.A."/>
        </authorList>
    </citation>
    <scope>NUCLEOTIDE SEQUENCE [LARGE SCALE GENOMIC DNA]</scope>
    <source>
        <strain evidence="4 6">ATCC 14501</strain>
    </source>
</reference>
<evidence type="ECO:0000313" key="6">
    <source>
        <dbReference type="Proteomes" id="UP000503330"/>
    </source>
</evidence>
<dbReference type="Proteomes" id="UP000503330">
    <property type="component" value="Chromosome"/>
</dbReference>
<dbReference type="CDD" id="cd00211">
    <property type="entry name" value="PTS_IIA_fru"/>
    <property type="match status" value="1"/>
</dbReference>
<dbReference type="PROSITE" id="PS51094">
    <property type="entry name" value="PTS_EIIA_TYPE_2"/>
    <property type="match status" value="1"/>
</dbReference>
<dbReference type="Pfam" id="PF00359">
    <property type="entry name" value="PTS_EIIA_2"/>
    <property type="match status" value="1"/>
</dbReference>
<dbReference type="GeneID" id="61924891"/>
<dbReference type="InterPro" id="IPR016152">
    <property type="entry name" value="PTrfase/Anion_transptr"/>
</dbReference>
<proteinExistence type="predicted"/>
<dbReference type="SUPFAM" id="SSF55804">
    <property type="entry name" value="Phoshotransferase/anion transport protein"/>
    <property type="match status" value="1"/>
</dbReference>
<dbReference type="InterPro" id="IPR002178">
    <property type="entry name" value="PTS_EIIA_type-2_dom"/>
</dbReference>
<dbReference type="PANTHER" id="PTHR47738">
    <property type="entry name" value="PTS SYSTEM FRUCTOSE-LIKE EIIA COMPONENT-RELATED"/>
    <property type="match status" value="1"/>
</dbReference>
<dbReference type="Proteomes" id="UP000030008">
    <property type="component" value="Unassembled WGS sequence"/>
</dbReference>
<evidence type="ECO:0000313" key="5">
    <source>
        <dbReference type="Proteomes" id="UP000030008"/>
    </source>
</evidence>
<dbReference type="PANTHER" id="PTHR47738:SF3">
    <property type="entry name" value="PHOSPHOTRANSFERASE SYSTEM MANNITOL_FRUCTOSE-SPECIFIC IIA DOMAIN CONTAINING PROTEIN"/>
    <property type="match status" value="1"/>
</dbReference>
<dbReference type="Gene3D" id="3.40.930.10">
    <property type="entry name" value="Mannitol-specific EII, Chain A"/>
    <property type="match status" value="1"/>
</dbReference>
<keyword evidence="3" id="KW-0813">Transport</keyword>
<dbReference type="Proteomes" id="UP001203972">
    <property type="component" value="Unassembled WGS sequence"/>
</dbReference>
<evidence type="ECO:0000259" key="1">
    <source>
        <dbReference type="PROSITE" id="PS51094"/>
    </source>
</evidence>
<feature type="domain" description="PTS EIIA type-2" evidence="1">
    <location>
        <begin position="4"/>
        <end position="151"/>
    </location>
</feature>
<dbReference type="AlphaFoldDB" id="A0A099I6E3"/>
<evidence type="ECO:0000313" key="3">
    <source>
        <dbReference type="EMBL" id="MCR0234618.1"/>
    </source>
</evidence>
<dbReference type="EMBL" id="JQIF01000052">
    <property type="protein sequence ID" value="KGJ52827.1"/>
    <property type="molecule type" value="Genomic_DNA"/>
</dbReference>
<accession>A0A099I6E3</accession>
<dbReference type="RefSeq" id="WP_002607966.1">
    <property type="nucleotide sequence ID" value="NZ_AP025565.1"/>
</dbReference>
<protein>
    <submittedName>
        <fullName evidence="2">PTS fructose transporter subunit IIA</fullName>
    </submittedName>
    <submittedName>
        <fullName evidence="3">PTS sugar transporter subunit IIA</fullName>
    </submittedName>
</protein>
<reference evidence="3" key="3">
    <citation type="journal article" date="2022" name="Clin. Infect. Dis.">
        <title>Association between Clostridium innocuum and antibiotic-associated diarrhea in adults and children: A cross-sectional study and comparative genomics analysis.</title>
        <authorList>
            <person name="Cherny K.E."/>
            <person name="Muscat E.B."/>
            <person name="Balaji A."/>
            <person name="Mukherjee J."/>
            <person name="Ozer E.A."/>
            <person name="Angarone M.P."/>
            <person name="Hauser A.R."/>
            <person name="Sichel J.S."/>
            <person name="Amponsah E."/>
            <person name="Kociolek L.K."/>
        </authorList>
    </citation>
    <scope>NUCLEOTIDE SEQUENCE</scope>
    <source>
        <strain evidence="3">NU1-AC-029v</strain>
    </source>
</reference>
<dbReference type="EMBL" id="JAKTMA010000036">
    <property type="protein sequence ID" value="MCR0234618.1"/>
    <property type="molecule type" value="Genomic_DNA"/>
</dbReference>
<reference evidence="2 5" key="1">
    <citation type="submission" date="2014-08" db="EMBL/GenBank/DDBJ databases">
        <title>Clostridium innocuum, an unnegligible vancomycin-resistant pathogen causing extra-intestinal infections.</title>
        <authorList>
            <person name="Feng Y."/>
            <person name="Chiu C.-H."/>
        </authorList>
    </citation>
    <scope>NUCLEOTIDE SEQUENCE [LARGE SCALE GENOMIC DNA]</scope>
    <source>
        <strain evidence="2 5">AN88</strain>
    </source>
</reference>
<name>A0A099I6E3_CLOIN</name>
<evidence type="ECO:0000313" key="4">
    <source>
        <dbReference type="EMBL" id="QJA01845.1"/>
    </source>
</evidence>
<dbReference type="InterPro" id="IPR051541">
    <property type="entry name" value="PTS_SugarTrans_NitroReg"/>
</dbReference>